<dbReference type="RefSeq" id="WP_088908893.1">
    <property type="nucleotide sequence ID" value="NZ_CP018145.1"/>
</dbReference>
<reference evidence="2 3" key="1">
    <citation type="submission" date="2016-11" db="EMBL/GenBank/DDBJ databases">
        <authorList>
            <person name="Jaros S."/>
            <person name="Januszkiewicz K."/>
            <person name="Wedrychowicz H."/>
        </authorList>
    </citation>
    <scope>NUCLEOTIDE SEQUENCE [LARGE SCALE GENOMIC DNA]</scope>
    <source>
        <strain evidence="2 3">NF2</strain>
    </source>
</reference>
<evidence type="ECO:0000313" key="3">
    <source>
        <dbReference type="Proteomes" id="UP000197781"/>
    </source>
</evidence>
<accession>A0A220MJZ1</accession>
<keyword evidence="1" id="KW-0812">Transmembrane</keyword>
<feature type="transmembrane region" description="Helical" evidence="1">
    <location>
        <begin position="53"/>
        <end position="72"/>
    </location>
</feature>
<protein>
    <recommendedName>
        <fullName evidence="4">Ferric oxidoreductase domain-containing protein</fullName>
    </recommendedName>
</protein>
<sequence length="215" mass="24482">MKKIKPWLPAILFLMVIAMLILYSFYTTPQKMHQVPATGGGHPNMASDGYREIFHLLGTFSYIAGVISFSWIRFKKFLSSPSPLVKHMSKAIYHLHLFTGWTALVFGILHGSYYLLTEQLTHKGMLNGIASFLILLVLAVYGWLIRRVRTQIMRKIHSYLSFIGLVVLSIHTGGHFIITVAGTILVWIAVWLIGFFTRHVDIRTKSTVIHLDDQL</sequence>
<feature type="transmembrane region" description="Helical" evidence="1">
    <location>
        <begin position="125"/>
        <end position="144"/>
    </location>
</feature>
<dbReference type="AlphaFoldDB" id="A0A220MJZ1"/>
<evidence type="ECO:0008006" key="4">
    <source>
        <dbReference type="Google" id="ProtNLM"/>
    </source>
</evidence>
<keyword evidence="1" id="KW-0472">Membrane</keyword>
<evidence type="ECO:0000256" key="1">
    <source>
        <dbReference type="SAM" id="Phobius"/>
    </source>
</evidence>
<evidence type="ECO:0000313" key="2">
    <source>
        <dbReference type="EMBL" id="ASJ55212.1"/>
    </source>
</evidence>
<feature type="transmembrane region" description="Helical" evidence="1">
    <location>
        <begin position="7"/>
        <end position="26"/>
    </location>
</feature>
<proteinExistence type="predicted"/>
<feature type="transmembrane region" description="Helical" evidence="1">
    <location>
        <begin position="177"/>
        <end position="196"/>
    </location>
</feature>
<dbReference type="EMBL" id="CP018145">
    <property type="protein sequence ID" value="ASJ55212.1"/>
    <property type="molecule type" value="Genomic_DNA"/>
</dbReference>
<dbReference type="Proteomes" id="UP000197781">
    <property type="component" value="Chromosome"/>
</dbReference>
<name>A0A220MJZ1_9BACL</name>
<organism evidence="2 3">
    <name type="scientific">Brevibacillus formosus</name>
    <dbReference type="NCBI Taxonomy" id="54913"/>
    <lineage>
        <taxon>Bacteria</taxon>
        <taxon>Bacillati</taxon>
        <taxon>Bacillota</taxon>
        <taxon>Bacilli</taxon>
        <taxon>Bacillales</taxon>
        <taxon>Paenibacillaceae</taxon>
        <taxon>Brevibacillus</taxon>
    </lineage>
</organism>
<dbReference type="KEGG" id="bfm:BP422_17640"/>
<gene>
    <name evidence="2" type="ORF">BP422_17640</name>
</gene>
<keyword evidence="1" id="KW-1133">Transmembrane helix</keyword>
<feature type="transmembrane region" description="Helical" evidence="1">
    <location>
        <begin position="93"/>
        <end position="113"/>
    </location>
</feature>
<feature type="transmembrane region" description="Helical" evidence="1">
    <location>
        <begin position="156"/>
        <end position="171"/>
    </location>
</feature>